<organism evidence="1 2">
    <name type="scientific">Rhodococcus tibetensis</name>
    <dbReference type="NCBI Taxonomy" id="2965064"/>
    <lineage>
        <taxon>Bacteria</taxon>
        <taxon>Bacillati</taxon>
        <taxon>Actinomycetota</taxon>
        <taxon>Actinomycetes</taxon>
        <taxon>Mycobacteriales</taxon>
        <taxon>Nocardiaceae</taxon>
        <taxon>Rhodococcus</taxon>
    </lineage>
</organism>
<protein>
    <submittedName>
        <fullName evidence="1">Uncharacterized protein</fullName>
    </submittedName>
</protein>
<evidence type="ECO:0000313" key="1">
    <source>
        <dbReference type="EMBL" id="MCQ4119971.1"/>
    </source>
</evidence>
<sequence length="524" mass="54673">MRYAPGGTERVVIPNGHGGDRTAFLINDPTSLHEAVIETPDVPPDGSIRINQDDTASILDATGNEVSQMAAPWAYDANSHPVPTRYAVRDRQLIQQVHADAHTAYPILADPDDKAIGGIDVTNRQVGDTWTEELPGGQTATHTYTGAETVDTTVQRADNTWSDIRTYDDGQGATQVWADDSWGAASYNNSSVTEDASYTDTWTIGSPVYGDDPNAVSTANVVNTEGSTAVANEDGTTSTATWAANDDGSYGTTITNPDQSTSQVHSGALAENGTNYTTATDPDGTQTVMTPQGDLIDLDAEGRPLDLFDENSEMGTRWNPVTEQWEPAQQPDLLISTNARGDQVLIRDDGTAYNFRTGQIEDVTEKMLQTAEHAAPKFVTGQIVSQGAKFGITQAEAFAIAGLLDGNSALTNKSLTVLENAARIGKLAPAAAAPAGMYMDIRSGVAPGEAISAGTVGAAAAIGTAAVLGTGIAPALVAAGVGMGAYYGTRWAYGKLPDGVKGSIDDGVGAVGHSIGNAWNSMFG</sequence>
<comment type="caution">
    <text evidence="1">The sequence shown here is derived from an EMBL/GenBank/DDBJ whole genome shotgun (WGS) entry which is preliminary data.</text>
</comment>
<reference evidence="1 2" key="1">
    <citation type="submission" date="2022-07" db="EMBL/GenBank/DDBJ databases">
        <title>Degradation activity of malathion, p-nitrophenol and potential low-temperature adaptation strategy of Rhodococcus sp. FXJ9.536.</title>
        <authorList>
            <person name="Huang J."/>
            <person name="Huang Y."/>
        </authorList>
    </citation>
    <scope>NUCLEOTIDE SEQUENCE [LARGE SCALE GENOMIC DNA]</scope>
    <source>
        <strain evidence="1 2">FXJ9.536</strain>
    </source>
</reference>
<name>A0ABT1QCJ9_9NOCA</name>
<gene>
    <name evidence="1" type="ORF">NOF53_12445</name>
</gene>
<dbReference type="RefSeq" id="WP_255968604.1">
    <property type="nucleotide sequence ID" value="NZ_JANFQF010000008.1"/>
</dbReference>
<dbReference type="Proteomes" id="UP001524501">
    <property type="component" value="Unassembled WGS sequence"/>
</dbReference>
<accession>A0ABT1QCJ9</accession>
<evidence type="ECO:0000313" key="2">
    <source>
        <dbReference type="Proteomes" id="UP001524501"/>
    </source>
</evidence>
<keyword evidence="2" id="KW-1185">Reference proteome</keyword>
<proteinExistence type="predicted"/>
<dbReference type="EMBL" id="JANFQF010000008">
    <property type="protein sequence ID" value="MCQ4119971.1"/>
    <property type="molecule type" value="Genomic_DNA"/>
</dbReference>